<dbReference type="InterPro" id="IPR014054">
    <property type="entry name" value="Phage_regulatory_Rha"/>
</dbReference>
<reference evidence="1 2" key="1">
    <citation type="submission" date="2020-02" db="EMBL/GenBank/DDBJ databases">
        <title>Genomic Insights into the Phylogeny and Genetic Plasticity of the Human and Animal Enteric Pathogen Clostridium perfringens.</title>
        <authorList>
            <person name="Feng Y."/>
            <person name="Hu Y."/>
        </authorList>
    </citation>
    <scope>NUCLEOTIDE SEQUENCE [LARGE SCALE GENOMIC DNA]</scope>
    <source>
        <strain evidence="1 2">CP-40</strain>
    </source>
</reference>
<dbReference type="Pfam" id="PF09669">
    <property type="entry name" value="Phage_pRha"/>
    <property type="match status" value="1"/>
</dbReference>
<name>A0AAP6WPT8_CLOPF</name>
<dbReference type="RefSeq" id="WP_164800997.1">
    <property type="nucleotide sequence ID" value="NZ_JAALLZ010000006.1"/>
</dbReference>
<evidence type="ECO:0000313" key="2">
    <source>
        <dbReference type="Proteomes" id="UP000481454"/>
    </source>
</evidence>
<dbReference type="EMBL" id="JAALLZ010000006">
    <property type="protein sequence ID" value="NGU31065.1"/>
    <property type="molecule type" value="Genomic_DNA"/>
</dbReference>
<proteinExistence type="predicted"/>
<sequence>MNELVLEDNEIRIKSVELVDIINQFRELEEGKSKLRHKDLMEKIRKVLDVVQNQQNFNESNYIDKKGERRPCYKINKNGIKYLIDITKSSDRIPLQKVYEQLGGNHSEIICIDRFETTFFNKLHDVLKPLDIVMLTQKTVLDYRLDGYIPKFNIAIEYDESQHFIEPQKSQDIIRQKEIEKALKCNFVRCDYRNTDAYNIGLVLNEIINRKEVI</sequence>
<protein>
    <submittedName>
        <fullName evidence="1">Phage regulatory protein</fullName>
    </submittedName>
</protein>
<organism evidence="1 2">
    <name type="scientific">Clostridium perfringens</name>
    <dbReference type="NCBI Taxonomy" id="1502"/>
    <lineage>
        <taxon>Bacteria</taxon>
        <taxon>Bacillati</taxon>
        <taxon>Bacillota</taxon>
        <taxon>Clostridia</taxon>
        <taxon>Eubacteriales</taxon>
        <taxon>Clostridiaceae</taxon>
        <taxon>Clostridium</taxon>
    </lineage>
</organism>
<dbReference type="AlphaFoldDB" id="A0AAP6WPT8"/>
<dbReference type="Gene3D" id="3.40.960.10">
    <property type="entry name" value="VSR Endonuclease"/>
    <property type="match status" value="1"/>
</dbReference>
<comment type="caution">
    <text evidence="1">The sequence shown here is derived from an EMBL/GenBank/DDBJ whole genome shotgun (WGS) entry which is preliminary data.</text>
</comment>
<dbReference type="Proteomes" id="UP000481454">
    <property type="component" value="Unassembled WGS sequence"/>
</dbReference>
<accession>A0AAP6WPT8</accession>
<gene>
    <name evidence="1" type="ORF">G6Z34_13320</name>
</gene>
<evidence type="ECO:0000313" key="1">
    <source>
        <dbReference type="EMBL" id="NGU31065.1"/>
    </source>
</evidence>